<accession>A0A1I0FAX4</accession>
<organism evidence="1 2">
    <name type="scientific">Natronincola peptidivorans</name>
    <dbReference type="NCBI Taxonomy" id="426128"/>
    <lineage>
        <taxon>Bacteria</taxon>
        <taxon>Bacillati</taxon>
        <taxon>Bacillota</taxon>
        <taxon>Clostridia</taxon>
        <taxon>Peptostreptococcales</taxon>
        <taxon>Natronincolaceae</taxon>
        <taxon>Natronincola</taxon>
    </lineage>
</organism>
<keyword evidence="2" id="KW-1185">Reference proteome</keyword>
<dbReference type="Pfam" id="PF10844">
    <property type="entry name" value="DUF2577"/>
    <property type="match status" value="1"/>
</dbReference>
<protein>
    <recommendedName>
        <fullName evidence="3">DUF2577 domain-containing protein</fullName>
    </recommendedName>
</protein>
<dbReference type="RefSeq" id="WP_090445190.1">
    <property type="nucleotide sequence ID" value="NZ_FOHU01000014.1"/>
</dbReference>
<dbReference type="EMBL" id="FOHU01000014">
    <property type="protein sequence ID" value="SET55368.1"/>
    <property type="molecule type" value="Genomic_DNA"/>
</dbReference>
<dbReference type="OrthoDB" id="2974213at2"/>
<dbReference type="Proteomes" id="UP000199568">
    <property type="component" value="Unassembled WGS sequence"/>
</dbReference>
<reference evidence="1 2" key="1">
    <citation type="submission" date="2016-10" db="EMBL/GenBank/DDBJ databases">
        <authorList>
            <person name="de Groot N.N."/>
        </authorList>
    </citation>
    <scope>NUCLEOTIDE SEQUENCE [LARGE SCALE GENOMIC DNA]</scope>
    <source>
        <strain evidence="1 2">DSM 18979</strain>
    </source>
</reference>
<evidence type="ECO:0000313" key="2">
    <source>
        <dbReference type="Proteomes" id="UP000199568"/>
    </source>
</evidence>
<evidence type="ECO:0008006" key="3">
    <source>
        <dbReference type="Google" id="ProtNLM"/>
    </source>
</evidence>
<gene>
    <name evidence="1" type="ORF">SAMN05660297_02740</name>
</gene>
<proteinExistence type="predicted"/>
<dbReference type="STRING" id="426128.SAMN05660297_02740"/>
<name>A0A1I0FAX4_9FIRM</name>
<dbReference type="InterPro" id="IPR022555">
    <property type="entry name" value="DUF2577"/>
</dbReference>
<sequence>MTSIEKLGKMFKERDNQVYLGPQLGTVIASPPNIRVKIGDKIILEKDRLVIAAHVLSGYKRQFQGQSSGSIITKTPSPVTYSSYTELENLSNTGEITYTDTLKIGDEVILMPSTDEQKYFLIDKAVRL</sequence>
<dbReference type="AlphaFoldDB" id="A0A1I0FAX4"/>
<evidence type="ECO:0000313" key="1">
    <source>
        <dbReference type="EMBL" id="SET55368.1"/>
    </source>
</evidence>